<dbReference type="SUPFAM" id="SSF51735">
    <property type="entry name" value="NAD(P)-binding Rossmann-fold domains"/>
    <property type="match status" value="1"/>
</dbReference>
<dbReference type="InterPro" id="IPR036291">
    <property type="entry name" value="NAD(P)-bd_dom_sf"/>
</dbReference>
<evidence type="ECO:0000313" key="4">
    <source>
        <dbReference type="EMBL" id="CEJ17587.1"/>
    </source>
</evidence>
<dbReference type="PRINTS" id="PR00081">
    <property type="entry name" value="GDHRDH"/>
</dbReference>
<keyword evidence="2" id="KW-0560">Oxidoreductase</keyword>
<evidence type="ECO:0000313" key="5">
    <source>
        <dbReference type="Proteomes" id="UP000053470"/>
    </source>
</evidence>
<feature type="domain" description="Ketoreductase" evidence="3">
    <location>
        <begin position="14"/>
        <end position="177"/>
    </location>
</feature>
<dbReference type="InterPro" id="IPR057326">
    <property type="entry name" value="KR_dom"/>
</dbReference>
<proteinExistence type="inferred from homology"/>
<reference evidence="4" key="2">
    <citation type="submission" date="2022-04" db="EMBL/GenBank/DDBJ databases">
        <title>Genomic draft of R. solanacearum strain IPO1609, a phylotype IIB1/biovar 2/race 3 strain isolated from potato in Europe.</title>
        <authorList>
            <person name="Boucher C."/>
            <person name="Carrere S."/>
            <person name="Dossat C."/>
            <person name="Elbaz M."/>
            <person name="Genin S."/>
            <person name="Gouzy J."/>
            <person name="Prior P."/>
            <person name="Segurens B."/>
            <person name="Wincker P."/>
        </authorList>
    </citation>
    <scope>NUCLEOTIDE SEQUENCE</scope>
    <source>
        <strain evidence="4">IPO1609</strain>
    </source>
</reference>
<dbReference type="Gene3D" id="3.40.50.720">
    <property type="entry name" value="NAD(P)-binding Rossmann-like Domain"/>
    <property type="match status" value="1"/>
</dbReference>
<keyword evidence="5" id="KW-1185">Reference proteome</keyword>
<dbReference type="InterPro" id="IPR051122">
    <property type="entry name" value="SDR_DHRS6-like"/>
</dbReference>
<accession>A0A7U7JEX0</accession>
<dbReference type="SMART" id="SM00822">
    <property type="entry name" value="PKS_KR"/>
    <property type="match status" value="1"/>
</dbReference>
<dbReference type="PANTHER" id="PTHR43477">
    <property type="entry name" value="DIHYDROANTICAPSIN 7-DEHYDROGENASE"/>
    <property type="match status" value="1"/>
</dbReference>
<dbReference type="GO" id="GO:0016491">
    <property type="term" value="F:oxidoreductase activity"/>
    <property type="evidence" value="ECO:0007669"/>
    <property type="project" value="UniProtKB-KW"/>
</dbReference>
<dbReference type="PANTHER" id="PTHR43477:SF1">
    <property type="entry name" value="DIHYDROANTICAPSIN 7-DEHYDROGENASE"/>
    <property type="match status" value="1"/>
</dbReference>
<dbReference type="Proteomes" id="UP000053470">
    <property type="component" value="Unassembled WGS sequence"/>
</dbReference>
<dbReference type="RefSeq" id="WP_003266111.1">
    <property type="nucleotide sequence ID" value="NZ_LN651281.1"/>
</dbReference>
<name>A0A7U7JEX0_RALSL</name>
<dbReference type="EMBL" id="LN651281">
    <property type="protein sequence ID" value="CEJ17587.1"/>
    <property type="molecule type" value="Genomic_DNA"/>
</dbReference>
<evidence type="ECO:0000256" key="1">
    <source>
        <dbReference type="ARBA" id="ARBA00006484"/>
    </source>
</evidence>
<evidence type="ECO:0000256" key="2">
    <source>
        <dbReference type="ARBA" id="ARBA00023002"/>
    </source>
</evidence>
<dbReference type="AlphaFoldDB" id="A0A7U7JEX0"/>
<dbReference type="Pfam" id="PF13561">
    <property type="entry name" value="adh_short_C2"/>
    <property type="match status" value="1"/>
</dbReference>
<protein>
    <recommendedName>
        <fullName evidence="3">Ketoreductase domain-containing protein</fullName>
    </recommendedName>
</protein>
<comment type="similarity">
    <text evidence="1">Belongs to the short-chain dehydrogenases/reductases (SDR) family.</text>
</comment>
<sequence>MPATTAEQAPVAARHAVVTGASSGIGRAIAARLLAEGWRVTGLCRTAPAEPVEGLRIVPVDVTDLARLAEVCDRLGTVDALVHAAGFMRTAPLGELCAEDGAAMWRVHVDAAAFLADRLVPRMPANGRIILIGSRTANGAPTRSQYAATKAALIGMARSWAAELAPRGITVNVIAPGATDTPFLRDPARAQTPPRLPPIGRFVTPEEVAAMAAFLTGEYGGGITGQQIVMCGGASL</sequence>
<reference evidence="4" key="1">
    <citation type="submission" date="2014-11" db="EMBL/GenBank/DDBJ databases">
        <authorList>
            <person name="Genoscope - CEA"/>
        </authorList>
    </citation>
    <scope>NUCLEOTIDE SEQUENCE</scope>
    <source>
        <strain evidence="4">IPO1609</strain>
    </source>
</reference>
<dbReference type="CDD" id="cd05233">
    <property type="entry name" value="SDR_c"/>
    <property type="match status" value="1"/>
</dbReference>
<dbReference type="InterPro" id="IPR002347">
    <property type="entry name" value="SDR_fam"/>
</dbReference>
<dbReference type="PRINTS" id="PR00080">
    <property type="entry name" value="SDRFAMILY"/>
</dbReference>
<gene>
    <name evidence="4" type="ORF">RSIPO_04283</name>
</gene>
<evidence type="ECO:0000259" key="3">
    <source>
        <dbReference type="SMART" id="SM00822"/>
    </source>
</evidence>
<organism evidence="4 5">
    <name type="scientific">Ralstonia solanacearum IPO1609</name>
    <dbReference type="NCBI Taxonomy" id="564066"/>
    <lineage>
        <taxon>Bacteria</taxon>
        <taxon>Pseudomonadati</taxon>
        <taxon>Pseudomonadota</taxon>
        <taxon>Betaproteobacteria</taxon>
        <taxon>Burkholderiales</taxon>
        <taxon>Burkholderiaceae</taxon>
        <taxon>Ralstonia</taxon>
        <taxon>Ralstonia solanacearum species complex</taxon>
    </lineage>
</organism>